<dbReference type="InterPro" id="IPR035513">
    <property type="entry name" value="Invertase/methylesterase_inhib"/>
</dbReference>
<dbReference type="PANTHER" id="PTHR31080:SF117">
    <property type="entry name" value="PLANT INVERTASE_PECTIN METHYLESTERASE INHIBITOR SUPERFAMILY PROTEIN"/>
    <property type="match status" value="1"/>
</dbReference>
<dbReference type="Pfam" id="PF04043">
    <property type="entry name" value="PMEI"/>
    <property type="match status" value="1"/>
</dbReference>
<evidence type="ECO:0000256" key="3">
    <source>
        <dbReference type="ARBA" id="ARBA00013229"/>
    </source>
</evidence>
<keyword evidence="7" id="KW-0812">Transmembrane</keyword>
<dbReference type="Proteomes" id="UP001172457">
    <property type="component" value="Chromosome 4"/>
</dbReference>
<name>A0AA38WI79_9ASTR</name>
<gene>
    <name evidence="9" type="ORF">OSB04_017280</name>
</gene>
<dbReference type="GO" id="GO:0031267">
    <property type="term" value="F:small GTPase binding"/>
    <property type="evidence" value="ECO:0007669"/>
    <property type="project" value="InterPro"/>
</dbReference>
<dbReference type="GO" id="GO:0030599">
    <property type="term" value="F:pectinesterase activity"/>
    <property type="evidence" value="ECO:0007669"/>
    <property type="project" value="UniProtKB-EC"/>
</dbReference>
<keyword evidence="6" id="KW-0325">Glycoprotein</keyword>
<dbReference type="SUPFAM" id="SSF101148">
    <property type="entry name" value="Plant invertase/pectin methylesterase inhibitor"/>
    <property type="match status" value="1"/>
</dbReference>
<feature type="transmembrane region" description="Helical" evidence="7">
    <location>
        <begin position="14"/>
        <end position="32"/>
    </location>
</feature>
<proteinExistence type="inferred from homology"/>
<keyword evidence="10" id="KW-1185">Reference proteome</keyword>
<dbReference type="EMBL" id="JARYMX010000004">
    <property type="protein sequence ID" value="KAJ9553235.1"/>
    <property type="molecule type" value="Genomic_DNA"/>
</dbReference>
<organism evidence="9 10">
    <name type="scientific">Centaurea solstitialis</name>
    <name type="common">yellow star-thistle</name>
    <dbReference type="NCBI Taxonomy" id="347529"/>
    <lineage>
        <taxon>Eukaryota</taxon>
        <taxon>Viridiplantae</taxon>
        <taxon>Streptophyta</taxon>
        <taxon>Embryophyta</taxon>
        <taxon>Tracheophyta</taxon>
        <taxon>Spermatophyta</taxon>
        <taxon>Magnoliopsida</taxon>
        <taxon>eudicotyledons</taxon>
        <taxon>Gunneridae</taxon>
        <taxon>Pentapetalae</taxon>
        <taxon>asterids</taxon>
        <taxon>campanulids</taxon>
        <taxon>Asterales</taxon>
        <taxon>Asteraceae</taxon>
        <taxon>Carduoideae</taxon>
        <taxon>Cardueae</taxon>
        <taxon>Centaureinae</taxon>
        <taxon>Centaurea</taxon>
    </lineage>
</organism>
<dbReference type="InterPro" id="IPR006501">
    <property type="entry name" value="Pectinesterase_inhib_dom"/>
</dbReference>
<feature type="domain" description="Pectinesterase inhibitor" evidence="8">
    <location>
        <begin position="35"/>
        <end position="187"/>
    </location>
</feature>
<keyword evidence="5" id="KW-1015">Disulfide bond</keyword>
<dbReference type="FunFam" id="1.20.140.40:FF:000010">
    <property type="entry name" value="Pectinesterase"/>
    <property type="match status" value="1"/>
</dbReference>
<comment type="caution">
    <text evidence="9">The sequence shown here is derived from an EMBL/GenBank/DDBJ whole genome shotgun (WGS) entry which is preliminary data.</text>
</comment>
<keyword evidence="7" id="KW-1133">Transmembrane helix</keyword>
<dbReference type="GO" id="GO:0004857">
    <property type="term" value="F:enzyme inhibitor activity"/>
    <property type="evidence" value="ECO:0007669"/>
    <property type="project" value="InterPro"/>
</dbReference>
<dbReference type="SMART" id="SM00856">
    <property type="entry name" value="PMEI"/>
    <property type="match status" value="1"/>
</dbReference>
<accession>A0AA38WI79</accession>
<dbReference type="Pfam" id="PF05994">
    <property type="entry name" value="FragX_IP"/>
    <property type="match status" value="1"/>
</dbReference>
<dbReference type="NCBIfam" id="TIGR01614">
    <property type="entry name" value="PME_inhib"/>
    <property type="match status" value="1"/>
</dbReference>
<reference evidence="9" key="1">
    <citation type="submission" date="2023-03" db="EMBL/GenBank/DDBJ databases">
        <title>Chromosome-scale reference genome and RAD-based genetic map of yellow starthistle (Centaurea solstitialis) reveal putative structural variation and QTLs associated with invader traits.</title>
        <authorList>
            <person name="Reatini B."/>
            <person name="Cang F.A."/>
            <person name="Jiang Q."/>
            <person name="Mckibben M.T.W."/>
            <person name="Barker M.S."/>
            <person name="Rieseberg L.H."/>
            <person name="Dlugosch K.M."/>
        </authorList>
    </citation>
    <scope>NUCLEOTIDE SEQUENCE</scope>
    <source>
        <strain evidence="9">CAN-66</strain>
        <tissue evidence="9">Leaf</tissue>
    </source>
</reference>
<dbReference type="InterPro" id="IPR008081">
    <property type="entry name" value="Cytoplasmic_FMR1-int"/>
</dbReference>
<protein>
    <recommendedName>
        <fullName evidence="3">pectinesterase</fullName>
        <ecNumber evidence="3">3.1.1.11</ecNumber>
    </recommendedName>
</protein>
<dbReference type="InterPro" id="IPR051955">
    <property type="entry name" value="PME_Inhibitor"/>
</dbReference>
<evidence type="ECO:0000256" key="5">
    <source>
        <dbReference type="ARBA" id="ARBA00023157"/>
    </source>
</evidence>
<evidence type="ECO:0000313" key="10">
    <source>
        <dbReference type="Proteomes" id="UP001172457"/>
    </source>
</evidence>
<dbReference type="GO" id="GO:0030833">
    <property type="term" value="P:regulation of actin filament polymerization"/>
    <property type="evidence" value="ECO:0007669"/>
    <property type="project" value="InterPro"/>
</dbReference>
<dbReference type="Gene3D" id="1.20.140.40">
    <property type="entry name" value="Invertase/pectin methylesterase inhibitor family protein"/>
    <property type="match status" value="1"/>
</dbReference>
<comment type="similarity">
    <text evidence="2">In the C-terminal section; belongs to the pectinesterase family.</text>
</comment>
<dbReference type="AlphaFoldDB" id="A0AA38WI79"/>
<sequence>MEASNSTNFLGQNTILIILLYTASTITFISALPKTNVEFIKSSCSFTTYPTLCVSSLSTRAGAIQTSPKLLAQTALSVTLDTTRSTSTAIVKLSKMHGMAPLEVAAMNDCIELLGDSVYELENSLKEMSRRGSKSSHLLISDLQTWVSAAMTNEDTCIEGFVNTKMKNVVRGKIVNVAHLTSNALALINSYANFCKQAVPPNNHEMLGDSVAWGGCTIIYLLGQQLHFELFDFSYQVLNIAEVNNTPQGWEVLLEAMKKARRLNNHVFSMLKARCPLEDKQACAIKQSGAPLHRIKFENTTSAFETLPQKCS</sequence>
<evidence type="ECO:0000256" key="2">
    <source>
        <dbReference type="ARBA" id="ARBA00007786"/>
    </source>
</evidence>
<evidence type="ECO:0000256" key="4">
    <source>
        <dbReference type="ARBA" id="ARBA00022729"/>
    </source>
</evidence>
<evidence type="ECO:0000256" key="6">
    <source>
        <dbReference type="ARBA" id="ARBA00023180"/>
    </source>
</evidence>
<evidence type="ECO:0000256" key="7">
    <source>
        <dbReference type="SAM" id="Phobius"/>
    </source>
</evidence>
<dbReference type="CDD" id="cd15798">
    <property type="entry name" value="PMEI-like_3"/>
    <property type="match status" value="1"/>
</dbReference>
<keyword evidence="4" id="KW-0732">Signal</keyword>
<evidence type="ECO:0000256" key="1">
    <source>
        <dbReference type="ARBA" id="ARBA00006027"/>
    </source>
</evidence>
<evidence type="ECO:0000313" key="9">
    <source>
        <dbReference type="EMBL" id="KAJ9553235.1"/>
    </source>
</evidence>
<dbReference type="EC" id="3.1.1.11" evidence="3"/>
<dbReference type="PANTHER" id="PTHR31080">
    <property type="entry name" value="PECTINESTERASE INHIBITOR-LIKE"/>
    <property type="match status" value="1"/>
</dbReference>
<comment type="similarity">
    <text evidence="1">In the N-terminal section; belongs to the PMEI family.</text>
</comment>
<keyword evidence="7" id="KW-0472">Membrane</keyword>
<evidence type="ECO:0000259" key="8">
    <source>
        <dbReference type="SMART" id="SM00856"/>
    </source>
</evidence>